<dbReference type="AlphaFoldDB" id="A0AAF0XDC7"/>
<evidence type="ECO:0000256" key="2">
    <source>
        <dbReference type="ARBA" id="ARBA00009861"/>
    </source>
</evidence>
<dbReference type="PANTHER" id="PTHR31623">
    <property type="entry name" value="F21J9.9"/>
    <property type="match status" value="1"/>
</dbReference>
<evidence type="ECO:0000313" key="5">
    <source>
        <dbReference type="EMBL" id="WOH04884.1"/>
    </source>
</evidence>
<gene>
    <name evidence="5" type="ORF">DCAR_0624296</name>
</gene>
<comment type="pathway">
    <text evidence="1">Alkaloid biosynthesis.</text>
</comment>
<evidence type="ECO:0000256" key="4">
    <source>
        <dbReference type="ARBA" id="ARBA00023315"/>
    </source>
</evidence>
<accession>A0AAF0XDC7</accession>
<keyword evidence="6" id="KW-1185">Reference proteome</keyword>
<dbReference type="InterPro" id="IPR023213">
    <property type="entry name" value="CAT-like_dom_sf"/>
</dbReference>
<dbReference type="Gene3D" id="3.30.559.10">
    <property type="entry name" value="Chloramphenicol acetyltransferase-like domain"/>
    <property type="match status" value="2"/>
</dbReference>
<sequence length="443" mass="50149">MMIRRLISKRQLHVVSRSKTNIKPASPTPLQLKHYHLPFHDRMMSDVYNPIIFFYPNPQPLAENTTISNLLKKSLSKTLSKYYPFAGRLSPSGSHVECNDEGVQFFEAQISCKLSEMLRKPPVREEEEGFGHLFPRDSIWRHMIYSLMFVQLSQFSCGGIAIAVGLSHRVADATTLFSFLLYWANLSCTSNFENGLIHLQPCFVNKLLPGSCHNNFVPNFSLYPQKHWITKEIVFPNSKIAELKAKLQMNDKLEGVIRDRSYTRTELLTALLYRCAGLAAVASNSGDYPKSVMLQTVNMRPLLDPPLPKTSVGNLFTYNHIPTSTTSELQLSPLVGRMKNGLMQLRGVESLEGKEIMVLIEKYAKSGHRKYIMSSICNMPLYEGMDFGWGRPVRANVVDAPFVNCMYLTDSPGKDGITATVSLEEQDMKNFLLDKELLTYACL</sequence>
<dbReference type="KEGG" id="dcr:108226096"/>
<reference evidence="5" key="2">
    <citation type="submission" date="2022-03" db="EMBL/GenBank/DDBJ databases">
        <title>Draft title - Genomic analysis of global carrot germplasm unveils the trajectory of domestication and the origin of high carotenoid orange carrot.</title>
        <authorList>
            <person name="Iorizzo M."/>
            <person name="Ellison S."/>
            <person name="Senalik D."/>
            <person name="Macko-Podgorni A."/>
            <person name="Grzebelus D."/>
            <person name="Bostan H."/>
            <person name="Rolling W."/>
            <person name="Curaba J."/>
            <person name="Simon P."/>
        </authorList>
    </citation>
    <scope>NUCLEOTIDE SEQUENCE</scope>
    <source>
        <tissue evidence="5">Leaf</tissue>
    </source>
</reference>
<dbReference type="PANTHER" id="PTHR31623:SF88">
    <property type="entry name" value="ACYLSUGAR ACYLTRANSFERASE 3-LIKE"/>
    <property type="match status" value="1"/>
</dbReference>
<comment type="similarity">
    <text evidence="2">Belongs to the plant acyltransferase family.</text>
</comment>
<dbReference type="EMBL" id="CP093348">
    <property type="protein sequence ID" value="WOH04884.1"/>
    <property type="molecule type" value="Genomic_DNA"/>
</dbReference>
<proteinExistence type="inferred from homology"/>
<evidence type="ECO:0000256" key="1">
    <source>
        <dbReference type="ARBA" id="ARBA00004913"/>
    </source>
</evidence>
<organism evidence="5 6">
    <name type="scientific">Daucus carota subsp. sativus</name>
    <name type="common">Carrot</name>
    <dbReference type="NCBI Taxonomy" id="79200"/>
    <lineage>
        <taxon>Eukaryota</taxon>
        <taxon>Viridiplantae</taxon>
        <taxon>Streptophyta</taxon>
        <taxon>Embryophyta</taxon>
        <taxon>Tracheophyta</taxon>
        <taxon>Spermatophyta</taxon>
        <taxon>Magnoliopsida</taxon>
        <taxon>eudicotyledons</taxon>
        <taxon>Gunneridae</taxon>
        <taxon>Pentapetalae</taxon>
        <taxon>asterids</taxon>
        <taxon>campanulids</taxon>
        <taxon>Apiales</taxon>
        <taxon>Apiaceae</taxon>
        <taxon>Apioideae</taxon>
        <taxon>Scandiceae</taxon>
        <taxon>Daucinae</taxon>
        <taxon>Daucus</taxon>
        <taxon>Daucus sect. Daucus</taxon>
    </lineage>
</organism>
<evidence type="ECO:0000256" key="3">
    <source>
        <dbReference type="ARBA" id="ARBA00022679"/>
    </source>
</evidence>
<dbReference type="Pfam" id="PF02458">
    <property type="entry name" value="Transferase"/>
    <property type="match status" value="1"/>
</dbReference>
<dbReference type="GO" id="GO:0016746">
    <property type="term" value="F:acyltransferase activity"/>
    <property type="evidence" value="ECO:0007669"/>
    <property type="project" value="UniProtKB-KW"/>
</dbReference>
<dbReference type="Proteomes" id="UP000077755">
    <property type="component" value="Chromosome 6"/>
</dbReference>
<keyword evidence="4" id="KW-0012">Acyltransferase</keyword>
<protein>
    <recommendedName>
        <fullName evidence="7">Transferase, Chloramphenicol acetyltransferase-like domain protein</fullName>
    </recommendedName>
</protein>
<evidence type="ECO:0008006" key="7">
    <source>
        <dbReference type="Google" id="ProtNLM"/>
    </source>
</evidence>
<evidence type="ECO:0000313" key="6">
    <source>
        <dbReference type="Proteomes" id="UP000077755"/>
    </source>
</evidence>
<keyword evidence="3" id="KW-0808">Transferase</keyword>
<reference evidence="5" key="1">
    <citation type="journal article" date="2016" name="Nat. Genet.">
        <title>A high-quality carrot genome assembly provides new insights into carotenoid accumulation and asterid genome evolution.</title>
        <authorList>
            <person name="Iorizzo M."/>
            <person name="Ellison S."/>
            <person name="Senalik D."/>
            <person name="Zeng P."/>
            <person name="Satapoomin P."/>
            <person name="Huang J."/>
            <person name="Bowman M."/>
            <person name="Iovene M."/>
            <person name="Sanseverino W."/>
            <person name="Cavagnaro P."/>
            <person name="Yildiz M."/>
            <person name="Macko-Podgorni A."/>
            <person name="Moranska E."/>
            <person name="Grzebelus E."/>
            <person name="Grzebelus D."/>
            <person name="Ashrafi H."/>
            <person name="Zheng Z."/>
            <person name="Cheng S."/>
            <person name="Spooner D."/>
            <person name="Van Deynze A."/>
            <person name="Simon P."/>
        </authorList>
    </citation>
    <scope>NUCLEOTIDE SEQUENCE</scope>
    <source>
        <tissue evidence="5">Leaf</tissue>
    </source>
</reference>
<name>A0AAF0XDC7_DAUCS</name>